<dbReference type="PROSITE" id="PS50113">
    <property type="entry name" value="PAC"/>
    <property type="match status" value="1"/>
</dbReference>
<dbReference type="SMART" id="SM00065">
    <property type="entry name" value="GAF"/>
    <property type="match status" value="1"/>
</dbReference>
<reference evidence="5 6" key="1">
    <citation type="journal article" date="2020" name="Microorganisms">
        <title>Reliable Identification of Environmental Pseudomonas Isolates Using the rpoD Gene.</title>
        <authorList>
            <consortium name="The Broad Institute Genome Sequencing Platform"/>
            <person name="Girard L."/>
            <person name="Lood C."/>
            <person name="Rokni-Zadeh H."/>
            <person name="van Noort V."/>
            <person name="Lavigne R."/>
            <person name="De Mot R."/>
        </authorList>
    </citation>
    <scope>NUCLEOTIDE SEQUENCE [LARGE SCALE GENOMIC DNA]</scope>
    <source>
        <strain evidence="5 6">RW7P2</strain>
    </source>
</reference>
<dbReference type="PROSITE" id="PS50112">
    <property type="entry name" value="PAS"/>
    <property type="match status" value="1"/>
</dbReference>
<dbReference type="InterPro" id="IPR003018">
    <property type="entry name" value="GAF"/>
</dbReference>
<proteinExistence type="predicted"/>
<comment type="caution">
    <text evidence="5">The sequence shown here is derived from an EMBL/GenBank/DDBJ whole genome shotgun (WGS) entry which is preliminary data.</text>
</comment>
<keyword evidence="6" id="KW-1185">Reference proteome</keyword>
<evidence type="ECO:0000256" key="1">
    <source>
        <dbReference type="ARBA" id="ARBA00022777"/>
    </source>
</evidence>
<evidence type="ECO:0000259" key="3">
    <source>
        <dbReference type="PROSITE" id="PS50113"/>
    </source>
</evidence>
<evidence type="ECO:0000259" key="4">
    <source>
        <dbReference type="PROSITE" id="PS50887"/>
    </source>
</evidence>
<evidence type="ECO:0000313" key="6">
    <source>
        <dbReference type="Proteomes" id="UP000628086"/>
    </source>
</evidence>
<organism evidence="5 6">
    <name type="scientific">Pseudomonas taiwanensis</name>
    <dbReference type="NCBI Taxonomy" id="470150"/>
    <lineage>
        <taxon>Bacteria</taxon>
        <taxon>Pseudomonadati</taxon>
        <taxon>Pseudomonadota</taxon>
        <taxon>Gammaproteobacteria</taxon>
        <taxon>Pseudomonadales</taxon>
        <taxon>Pseudomonadaceae</taxon>
        <taxon>Pseudomonas</taxon>
    </lineage>
</organism>
<dbReference type="CDD" id="cd01949">
    <property type="entry name" value="GGDEF"/>
    <property type="match status" value="1"/>
</dbReference>
<feature type="domain" description="PAS" evidence="2">
    <location>
        <begin position="181"/>
        <end position="251"/>
    </location>
</feature>
<dbReference type="NCBIfam" id="TIGR00229">
    <property type="entry name" value="sensory_box"/>
    <property type="match status" value="2"/>
</dbReference>
<dbReference type="SMART" id="SM00091">
    <property type="entry name" value="PAS"/>
    <property type="match status" value="2"/>
</dbReference>
<dbReference type="PANTHER" id="PTHR44757:SF2">
    <property type="entry name" value="BIOFILM ARCHITECTURE MAINTENANCE PROTEIN MBAA"/>
    <property type="match status" value="1"/>
</dbReference>
<dbReference type="InterPro" id="IPR013767">
    <property type="entry name" value="PAS_fold"/>
</dbReference>
<gene>
    <name evidence="5" type="ORF">HU747_24855</name>
</gene>
<dbReference type="SMART" id="SM00086">
    <property type="entry name" value="PAC"/>
    <property type="match status" value="2"/>
</dbReference>
<name>A0ABR6VGN2_9PSED</name>
<dbReference type="InterPro" id="IPR013656">
    <property type="entry name" value="PAS_4"/>
</dbReference>
<dbReference type="SUPFAM" id="SSF55785">
    <property type="entry name" value="PYP-like sensor domain (PAS domain)"/>
    <property type="match status" value="2"/>
</dbReference>
<dbReference type="PROSITE" id="PS50887">
    <property type="entry name" value="GGDEF"/>
    <property type="match status" value="1"/>
</dbReference>
<dbReference type="SMART" id="SM00267">
    <property type="entry name" value="GGDEF"/>
    <property type="match status" value="1"/>
</dbReference>
<dbReference type="InterPro" id="IPR000700">
    <property type="entry name" value="PAS-assoc_C"/>
</dbReference>
<dbReference type="NCBIfam" id="TIGR00254">
    <property type="entry name" value="GGDEF"/>
    <property type="match status" value="1"/>
</dbReference>
<dbReference type="EMBL" id="JABWRS010000031">
    <property type="protein sequence ID" value="MBC3478822.1"/>
    <property type="molecule type" value="Genomic_DNA"/>
</dbReference>
<dbReference type="InterPro" id="IPR000160">
    <property type="entry name" value="GGDEF_dom"/>
</dbReference>
<dbReference type="PANTHER" id="PTHR44757">
    <property type="entry name" value="DIGUANYLATE CYCLASE DGCP"/>
    <property type="match status" value="1"/>
</dbReference>
<feature type="domain" description="GGDEF" evidence="4">
    <location>
        <begin position="476"/>
        <end position="611"/>
    </location>
</feature>
<dbReference type="InterPro" id="IPR035965">
    <property type="entry name" value="PAS-like_dom_sf"/>
</dbReference>
<dbReference type="Pfam" id="PF08448">
    <property type="entry name" value="PAS_4"/>
    <property type="match status" value="1"/>
</dbReference>
<dbReference type="Gene3D" id="3.30.70.270">
    <property type="match status" value="1"/>
</dbReference>
<keyword evidence="1" id="KW-0808">Transferase</keyword>
<accession>A0ABR6VGN2</accession>
<protein>
    <submittedName>
        <fullName evidence="5">Diguanylate cyclase</fullName>
    </submittedName>
</protein>
<evidence type="ECO:0000313" key="5">
    <source>
        <dbReference type="EMBL" id="MBC3478822.1"/>
    </source>
</evidence>
<dbReference type="Pfam" id="PF01590">
    <property type="entry name" value="GAF"/>
    <property type="match status" value="1"/>
</dbReference>
<sequence>MLIAPPPLNEAARLCFLDSLNILDTPAEENFDRITRLVSRLLDVPMALVSLVDMNRQWFKSRHGLDAQQTSRDVAFCAHALHADDILVIADAKTDPRFADNPLVVGAPFIRSYAGVPLRFAGGLTVGTLCALDTRPRQLGEQDLEHLRDLARIVERELLHRSLAIDARIVDEAERSALVSSAERFRAVFQEGPSSKAIISLEGRIYEPNREFCQLLGQPPEALVLQTLLQQVHAEDRELYTALVHRLLTGEQDNAMQTLRLHSHARGVVWVELSMSALRDEHGLPAQLVASVRDITELRRTQSRLQQYQASLEQQVAQRTEDLQRSQTTLQAIADNLPVLIAHIDTALRYRFNNALYKEIFGLDPAHLKGRKVAEVLPEHVYEHLLPYFGKALAGERVEADDVRYNPADPRIWHTSYVPDVRQGKVEGFFVMSLDVTERKKREKSLLDQATLDPLTGLPNRAVLQHELTYALRQQTAFALYFIDLDGFKKVNDECGHETGDLLLQAAASRMLAVMRADDVVARLAGDEFIVIAQSVANQAAARDIGRKLCDTLASPFRLADTQVTIGASIGIYVRGAGGGSHTPEEVLARADKAMYEAKRLGRNRCNVAPD</sequence>
<dbReference type="InterPro" id="IPR000014">
    <property type="entry name" value="PAS"/>
</dbReference>
<dbReference type="Pfam" id="PF00989">
    <property type="entry name" value="PAS"/>
    <property type="match status" value="1"/>
</dbReference>
<dbReference type="Gene3D" id="3.30.450.40">
    <property type="match status" value="1"/>
</dbReference>
<dbReference type="RefSeq" id="WP_049818814.1">
    <property type="nucleotide sequence ID" value="NZ_JABWRR010000037.1"/>
</dbReference>
<dbReference type="InterPro" id="IPR052155">
    <property type="entry name" value="Biofilm_reg_signaling"/>
</dbReference>
<dbReference type="Proteomes" id="UP000628086">
    <property type="component" value="Unassembled WGS sequence"/>
</dbReference>
<dbReference type="CDD" id="cd00130">
    <property type="entry name" value="PAS"/>
    <property type="match status" value="1"/>
</dbReference>
<keyword evidence="1" id="KW-0418">Kinase</keyword>
<dbReference type="InterPro" id="IPR043128">
    <property type="entry name" value="Rev_trsase/Diguanyl_cyclase"/>
</dbReference>
<dbReference type="InterPro" id="IPR029787">
    <property type="entry name" value="Nucleotide_cyclase"/>
</dbReference>
<dbReference type="InterPro" id="IPR001610">
    <property type="entry name" value="PAC"/>
</dbReference>
<evidence type="ECO:0000259" key="2">
    <source>
        <dbReference type="PROSITE" id="PS50112"/>
    </source>
</evidence>
<dbReference type="Gene3D" id="3.30.450.20">
    <property type="entry name" value="PAS domain"/>
    <property type="match status" value="2"/>
</dbReference>
<dbReference type="SUPFAM" id="SSF55781">
    <property type="entry name" value="GAF domain-like"/>
    <property type="match status" value="1"/>
</dbReference>
<dbReference type="SUPFAM" id="SSF55073">
    <property type="entry name" value="Nucleotide cyclase"/>
    <property type="match status" value="1"/>
</dbReference>
<feature type="domain" description="PAC" evidence="3">
    <location>
        <begin position="252"/>
        <end position="307"/>
    </location>
</feature>
<dbReference type="InterPro" id="IPR029016">
    <property type="entry name" value="GAF-like_dom_sf"/>
</dbReference>
<dbReference type="Pfam" id="PF00990">
    <property type="entry name" value="GGDEF"/>
    <property type="match status" value="1"/>
</dbReference>